<dbReference type="SMART" id="SM00635">
    <property type="entry name" value="BID_2"/>
    <property type="match status" value="2"/>
</dbReference>
<reference evidence="8 9" key="1">
    <citation type="submission" date="2023-03" db="EMBL/GenBank/DDBJ databases">
        <title>Draft genome sequence of the bacteria which degrade cell wall of Tricholomamatutake.</title>
        <authorList>
            <person name="Konishi Y."/>
            <person name="Fukuta Y."/>
            <person name="Shirasaka N."/>
        </authorList>
    </citation>
    <scope>NUCLEOTIDE SEQUENCE [LARGE SCALE GENOMIC DNA]</scope>
    <source>
        <strain evidence="9">mu1</strain>
    </source>
</reference>
<dbReference type="InterPro" id="IPR036116">
    <property type="entry name" value="FN3_sf"/>
</dbReference>
<dbReference type="PROSITE" id="PS50022">
    <property type="entry name" value="FA58C_3"/>
    <property type="match status" value="2"/>
</dbReference>
<dbReference type="InterPro" id="IPR008964">
    <property type="entry name" value="Invasin/intimin_cell_adhesion"/>
</dbReference>
<gene>
    <name evidence="8" type="ORF">MU1_27750</name>
</gene>
<dbReference type="CDD" id="cd08983">
    <property type="entry name" value="GH43_Bt3655-like"/>
    <property type="match status" value="1"/>
</dbReference>
<dbReference type="InterPro" id="IPR003343">
    <property type="entry name" value="Big_2"/>
</dbReference>
<dbReference type="Pfam" id="PF02368">
    <property type="entry name" value="Big_2"/>
    <property type="match status" value="1"/>
</dbReference>
<dbReference type="Gene3D" id="2.60.120.260">
    <property type="entry name" value="Galactose-binding domain-like"/>
    <property type="match status" value="2"/>
</dbReference>
<dbReference type="InterPro" id="IPR013783">
    <property type="entry name" value="Ig-like_fold"/>
</dbReference>
<protein>
    <recommendedName>
        <fullName evidence="10">Beta-xylosidase</fullName>
    </recommendedName>
</protein>
<dbReference type="PANTHER" id="PTHR22925">
    <property type="entry name" value="GLYCOSYL HYDROLASE 43 FAMILY MEMBER"/>
    <property type="match status" value="1"/>
</dbReference>
<evidence type="ECO:0000256" key="4">
    <source>
        <dbReference type="SAM" id="SignalP"/>
    </source>
</evidence>
<dbReference type="InterPro" id="IPR008979">
    <property type="entry name" value="Galactose-bd-like_sf"/>
</dbReference>
<dbReference type="InterPro" id="IPR046780">
    <property type="entry name" value="aBig_2"/>
</dbReference>
<dbReference type="SMART" id="SM00060">
    <property type="entry name" value="FN3"/>
    <property type="match status" value="3"/>
</dbReference>
<evidence type="ECO:0000256" key="3">
    <source>
        <dbReference type="ARBA" id="ARBA00023295"/>
    </source>
</evidence>
<evidence type="ECO:0000256" key="1">
    <source>
        <dbReference type="ARBA" id="ARBA00009865"/>
    </source>
</evidence>
<dbReference type="InterPro" id="IPR000421">
    <property type="entry name" value="FA58C"/>
</dbReference>
<dbReference type="Pfam" id="PF00395">
    <property type="entry name" value="SLH"/>
    <property type="match status" value="3"/>
</dbReference>
<dbReference type="InterPro" id="IPR006710">
    <property type="entry name" value="Glyco_hydro_43"/>
</dbReference>
<feature type="domain" description="Fibronectin type-III" evidence="6">
    <location>
        <begin position="2311"/>
        <end position="2400"/>
    </location>
</feature>
<comment type="similarity">
    <text evidence="1">Belongs to the glycosyl hydrolase 43 family.</text>
</comment>
<feature type="domain" description="Fibronectin type-III" evidence="6">
    <location>
        <begin position="1208"/>
        <end position="1297"/>
    </location>
</feature>
<evidence type="ECO:0000259" key="5">
    <source>
        <dbReference type="PROSITE" id="PS50022"/>
    </source>
</evidence>
<keyword evidence="2" id="KW-0378">Hydrolase</keyword>
<dbReference type="SUPFAM" id="SSF75005">
    <property type="entry name" value="Arabinanase/levansucrase/invertase"/>
    <property type="match status" value="3"/>
</dbReference>
<dbReference type="PROSITE" id="PS50853">
    <property type="entry name" value="FN3"/>
    <property type="match status" value="3"/>
</dbReference>
<evidence type="ECO:0000313" key="8">
    <source>
        <dbReference type="EMBL" id="GLX68430.1"/>
    </source>
</evidence>
<feature type="domain" description="SLH" evidence="7">
    <location>
        <begin position="2820"/>
        <end position="2878"/>
    </location>
</feature>
<dbReference type="Gene3D" id="2.115.10.20">
    <property type="entry name" value="Glycosyl hydrolase domain, family 43"/>
    <property type="match status" value="3"/>
</dbReference>
<dbReference type="EMBL" id="BSSQ01000011">
    <property type="protein sequence ID" value="GLX68430.1"/>
    <property type="molecule type" value="Genomic_DNA"/>
</dbReference>
<dbReference type="Gene3D" id="2.60.40.10">
    <property type="entry name" value="Immunoglobulins"/>
    <property type="match status" value="3"/>
</dbReference>
<dbReference type="InterPro" id="IPR023296">
    <property type="entry name" value="Glyco_hydro_beta-prop_sf"/>
</dbReference>
<dbReference type="CDD" id="cd00063">
    <property type="entry name" value="FN3"/>
    <property type="match status" value="3"/>
</dbReference>
<feature type="domain" description="Fibronectin type-III" evidence="6">
    <location>
        <begin position="1772"/>
        <end position="1864"/>
    </location>
</feature>
<dbReference type="Gene3D" id="2.60.40.1080">
    <property type="match status" value="2"/>
</dbReference>
<dbReference type="Pfam" id="PF20578">
    <property type="entry name" value="aBig_2"/>
    <property type="match status" value="3"/>
</dbReference>
<sequence length="2878" mass="314948">MYRRWFTMLMVVTLLASMFSGMTANKAIAATDPSLKLWYEFNESSGTVAADSSGNGNDGTLSGGATLSEGAVNLDGLNGNVHMPNDILANISEITVITNVYVDPGNQDPSWFFSFGNRSTENTGWGANYLMATSSEGNPKAARFVISKDKWTDEQSVRKQGTIQSGNWKNIAITIKKNSNDAKYTGTFYEDGVVVGTKSDIVTLPKDLGGGKTTENNIGRPAYNADKYFKGKVSDFRLYDRALSESEINTIVYENLSDNEAVQRLKEKLSLGDLSAVTGNLQLPNSFQGGMEITWESSNTAIIENNGTVHRSPDANTVVQLTATISRNGVSDTKTFQATVLEGKTIVTVDSTSYTLPFIHATHNTVLTASYVDGTTSDVTSQATITSSDPTIATVSENGIVEGINEGSATISIDYLGTVYNVQVNVVKESNLKLWYKMDNKTGSIATDSSGNGNDGVLSEGASWTSGKGGVGAVALNGSTGSIKMPDQLLKGMTEVTVSANVFANSVSRPSWIFGFSSVTDAAVNNSKYMGLLAADNQGSNGNFRFAISTDKWTLEQSATRTNVPFGAGDWKNVTVTIAKNSSDAKYTALLYENGVEVGRNTGLTILPKDLENTLFNYIGRPPYAGDRWFNGKVSDFRLYDRALKATEVQGLAGQLTYQDILEDAEALTLGDIKEVKSSLELPHTGGNGTVITWASENDIIVNGLTGEINRPEAGAGDIQVKLTATLSKEGMSTTKTFVVTVIEQVSDELSVELDKAALSLGDDLHALKHDLLLPAKGKEQSTIVWSSSNPETINTETGVVIRPAQGSLDAQVTLTATISKGSIQDQKTFVITVKSKDRFAGYLLSYFKTADESLYQAYSRDGLHWTTLNKGNRILKPIIGNKSIRDPYIIRDQEGKYHLFSTDSWTSKNLLIYDSEDLVNWTNGRAVPFSPENSTDAWAPEVYYDAAKNNYVVIYSAKVPGNPVSSEHRPYYRTTTDFVTFSAPKMLFNPGHDVIDPTVIEDGGKFYTYYKDERENSSANPTGKRIKMAVSGDGLIGTYDTANYPNAVIPAEAEGPTILKSFKDNKWYMYTDEYNKGIYSGYSATDLASGVWTKLEAGEYQLPINVRHASVMEISEDEIAKLLDGYATMTKIEPIELAIDTGEQLKLPAEVDAQYSDGTIDRVKVQWDEVDPQIYAVPGTFDIYGVITNSAIKAKATVTVGGSAVKRPSGVIVMENGTHTMNLKWNALSGAESYNIYRSNLLFGTYTKLNSNEIKDTSFKDTGLIENTTYYYAVTAVTSEGESAKSDRVTARTGTALITNGDFWYADNGDKIQAHGGGMIKVGDTYYWFGEDKTKDEPHFYNIKVYASKDLKSWTFRNNVLTQTSKGENGQPAPDLADSNIERPKVLYNEKTKKYVLWMHYENGKDYGLARVAVATSDTIDGDYTYIASFRPNAEDPYHTGDPNIGKDSRDMTVFKDTDGTAYLFSSSSVNADMILYKLTDDYTGVASELGKIYSGPYREAPAIVKKGEIYYLVTSAASGWYPNQAMYSTTRTIADVSSWSPLKNIGNTSAFYTQSSYIFTVEGTEDTSYFLHADRWNPAKLGDSKYIWLPLTLNGTEASMDFYEQFDLDAEKGTIVVPPANPLISQGKPAIAQSTKPVTAQEDYSAGKANDGNYDTSWMASAGTWPHWWRVDLGAEYDLSNIQISWFMYKGSEAYYQYKIETSDDDINYKVTLDRTNNSIYGFTSDKLTGKARYVRVNMVNAVLFNNPNNWYTPQLYEVKVYGTLRTPSVPQGLGTIGVQTPGADVSKINVKWNSVSGATLYKLYRADNAVGPFTEIYSGSTVAYTDVGLQSGKTYYYKIRSQNDAGESELSSAVSATTFSIPTDSMTFTNGENWWKDDEGKSLGLGGFFKAGSAYYFLIGSKENGKFKKLDMYKSLDLKTWTFSNTVLESEDHPELALANLEGVQIVYNKNTNKYIMWMHYENGIDYGLARVATAYSDTPDGKYTFTKSFRPNNNESRDLTVYVDDDNSAYLISTANVNSDMKLYKLTSDYLSVEKEITTIYSGKFREAPTVVKKDGVYFLITSGASGWYPNQAMYSTATSMNGPWSELKKLGNGSSFSAQSGGVVTIKGDTTTSYIWNVYRWLGDAKQMWMPLVLSGTTAYVDYTEQLSVDFQSGVVAPISNGDLLSQGKTATAENETLANPASSANDGDYSTNWSATSNYSWPKWWKVDLGANYDLTNVQISWPMVQGSEGYYKYRIETSNDDVHYEVALDRTGVTEYGFTTDKIAGNARYVRIVLVDAVLQNNPNNNWYTPQISEVKVFGYLPGKTEGLTAEALTASSVRLDWAASSNTQSYNVYRKEATDARFKKINSSLVRSGTFMDTGLNPGTDYEYKITAIEAGVESVLSDVAETRTKDAVKVTSITVKGKDDQLKITTNRGSLQLIAEVQPSKATDPTILWSVSNEEGTSTDVAVINEDGLLTANKNGKVRVTAAARDDSGITGSVVVTISGQGSEGGSGSATNPGVGLTDVSEQELRNLENGSIAEIKLNSGKNEISLPGNTAAILGQTPLTLSTEDVKIIIPSEVLKALHTLAAQAGESAGAQIIVSLKPLNEPMDDSSHPGLAAAGHTYDLGLFLRTAERKEYRLSEFDKPIRVVFKYEAGKVDDQLIGVYLYNDVTKSWDYVVSTTNKENTAITADLTHFSKYAVFEFKKSFKDLPSDHWAYRTVQVLAAKHIVTGVTKEEFKPDGSTTRAEFIAMLTRALGLSSSVTTNAFSDVRPNAWYATSIAAAYEAGLIQGTTDNAFEPNAVITREQMAVLLVRAYIYMSGNTLQSEAGLGSIKDTNKISAWAFNEVTQAISAGLMKGDTNRMFNPGTFASRAETAQAVYNLLQLVVT</sequence>
<keyword evidence="4" id="KW-0732">Signal</keyword>
<dbReference type="Pfam" id="PF04616">
    <property type="entry name" value="Glyco_hydro_43"/>
    <property type="match status" value="3"/>
</dbReference>
<keyword evidence="3" id="KW-0326">Glycosidase</keyword>
<dbReference type="CDD" id="cd18822">
    <property type="entry name" value="GH43_CtGH43-like"/>
    <property type="match status" value="2"/>
</dbReference>
<dbReference type="Pfam" id="PF07532">
    <property type="entry name" value="Big_4"/>
    <property type="match status" value="1"/>
</dbReference>
<evidence type="ECO:0008006" key="10">
    <source>
        <dbReference type="Google" id="ProtNLM"/>
    </source>
</evidence>
<dbReference type="Pfam" id="PF13385">
    <property type="entry name" value="Laminin_G_3"/>
    <property type="match status" value="2"/>
</dbReference>
<feature type="domain" description="SLH" evidence="7">
    <location>
        <begin position="2753"/>
        <end position="2816"/>
    </location>
</feature>
<evidence type="ECO:0000313" key="9">
    <source>
        <dbReference type="Proteomes" id="UP001157114"/>
    </source>
</evidence>
<feature type="domain" description="SLH" evidence="7">
    <location>
        <begin position="2693"/>
        <end position="2751"/>
    </location>
</feature>
<dbReference type="RefSeq" id="WP_284239162.1">
    <property type="nucleotide sequence ID" value="NZ_BSSQ01000011.1"/>
</dbReference>
<organism evidence="8 9">
    <name type="scientific">Paenibacillus glycanilyticus</name>
    <dbReference type="NCBI Taxonomy" id="126569"/>
    <lineage>
        <taxon>Bacteria</taxon>
        <taxon>Bacillati</taxon>
        <taxon>Bacillota</taxon>
        <taxon>Bacilli</taxon>
        <taxon>Bacillales</taxon>
        <taxon>Paenibacillaceae</taxon>
        <taxon>Paenibacillus</taxon>
    </lineage>
</organism>
<evidence type="ECO:0000256" key="2">
    <source>
        <dbReference type="ARBA" id="ARBA00022801"/>
    </source>
</evidence>
<dbReference type="Gene3D" id="2.60.120.200">
    <property type="match status" value="2"/>
</dbReference>
<dbReference type="Pfam" id="PF22633">
    <property type="entry name" value="F5_F8_type_C_2"/>
    <property type="match status" value="2"/>
</dbReference>
<name>A0ABQ6GD40_9BACL</name>
<feature type="domain" description="F5/8 type C" evidence="5">
    <location>
        <begin position="1618"/>
        <end position="1766"/>
    </location>
</feature>
<dbReference type="SUPFAM" id="SSF49373">
    <property type="entry name" value="Invasin/intimin cell-adhesion fragments"/>
    <property type="match status" value="2"/>
</dbReference>
<accession>A0ABQ6GD40</accession>
<dbReference type="Proteomes" id="UP001157114">
    <property type="component" value="Unassembled WGS sequence"/>
</dbReference>
<feature type="signal peptide" evidence="4">
    <location>
        <begin position="1"/>
        <end position="29"/>
    </location>
</feature>
<evidence type="ECO:0000259" key="6">
    <source>
        <dbReference type="PROSITE" id="PS50853"/>
    </source>
</evidence>
<dbReference type="PANTHER" id="PTHR22925:SF3">
    <property type="entry name" value="GLYCOSYL HYDROLASE FAMILY PROTEIN 43"/>
    <property type="match status" value="1"/>
</dbReference>
<dbReference type="Pfam" id="PF00041">
    <property type="entry name" value="fn3"/>
    <property type="match status" value="2"/>
</dbReference>
<proteinExistence type="inferred from homology"/>
<comment type="caution">
    <text evidence="8">The sequence shown here is derived from an EMBL/GenBank/DDBJ whole genome shotgun (WGS) entry which is preliminary data.</text>
</comment>
<dbReference type="SUPFAM" id="SSF49899">
    <property type="entry name" value="Concanavalin A-like lectins/glucanases"/>
    <property type="match status" value="2"/>
</dbReference>
<dbReference type="SUPFAM" id="SSF49265">
    <property type="entry name" value="Fibronectin type III"/>
    <property type="match status" value="2"/>
</dbReference>
<keyword evidence="9" id="KW-1185">Reference proteome</keyword>
<dbReference type="InterPro" id="IPR001119">
    <property type="entry name" value="SLH_dom"/>
</dbReference>
<dbReference type="InterPro" id="IPR003961">
    <property type="entry name" value="FN3_dom"/>
</dbReference>
<feature type="chain" id="PRO_5045166354" description="Beta-xylosidase" evidence="4">
    <location>
        <begin position="30"/>
        <end position="2878"/>
    </location>
</feature>
<dbReference type="InterPro" id="IPR011081">
    <property type="entry name" value="Big_4"/>
</dbReference>
<feature type="domain" description="F5/8 type C" evidence="5">
    <location>
        <begin position="2149"/>
        <end position="2307"/>
    </location>
</feature>
<dbReference type="PROSITE" id="PS51272">
    <property type="entry name" value="SLH"/>
    <property type="match status" value="3"/>
</dbReference>
<dbReference type="SUPFAM" id="SSF49785">
    <property type="entry name" value="Galactose-binding domain-like"/>
    <property type="match status" value="2"/>
</dbReference>
<dbReference type="InterPro" id="IPR013320">
    <property type="entry name" value="ConA-like_dom_sf"/>
</dbReference>
<evidence type="ECO:0000259" key="7">
    <source>
        <dbReference type="PROSITE" id="PS51272"/>
    </source>
</evidence>